<proteinExistence type="inferred from homology"/>
<accession>A0A6M8NM01</accession>
<dbReference type="RefSeq" id="WP_129014028.1">
    <property type="nucleotide sequence ID" value="NZ_CBCSEI010000017.1"/>
</dbReference>
<dbReference type="SUPFAM" id="SSF53807">
    <property type="entry name" value="Helical backbone' metal receptor"/>
    <property type="match status" value="1"/>
</dbReference>
<sequence>MVKILFILFFPLFLSAKFQAITYFPLETHIIKKITQDEVRIREISSRFNNQYEELPFSEVSRFSNAKVFFHFGLEVEKKYAQLIKNRNPELIVVDLSLNIEKIDNNPYIWTDPLLLRQMAENLYEALIQIDKSKANLYKKNYEKFLEEIDNTYLKIKQKFSNSEVNTIYVLDDYWEYFAKRYRIKTIQKDKKFLHINEIPELIKFTQKNGIKNLLFYDNYDHNIALSISSNLNVKMIEDSIFKDNWQINLFSLTDELTKNK</sequence>
<comment type="caution">
    <text evidence="4">The sequence shown here is derived from an EMBL/GenBank/DDBJ whole genome shotgun (WGS) entry which is preliminary data.</text>
</comment>
<name>A0A6M8NM01_9BACT</name>
<dbReference type="InterPro" id="IPR050492">
    <property type="entry name" value="Bact_metal-bind_prot9"/>
</dbReference>
<dbReference type="Proteomes" id="UP000290378">
    <property type="component" value="Unassembled WGS sequence"/>
</dbReference>
<organism evidence="4 5">
    <name type="scientific">Arcobacter cloacae</name>
    <dbReference type="NCBI Taxonomy" id="1054034"/>
    <lineage>
        <taxon>Bacteria</taxon>
        <taxon>Pseudomonadati</taxon>
        <taxon>Campylobacterota</taxon>
        <taxon>Epsilonproteobacteria</taxon>
        <taxon>Campylobacterales</taxon>
        <taxon>Arcobacteraceae</taxon>
        <taxon>Arcobacter</taxon>
    </lineage>
</organism>
<dbReference type="Gene3D" id="3.40.50.1980">
    <property type="entry name" value="Nitrogenase molybdenum iron protein domain"/>
    <property type="match status" value="2"/>
</dbReference>
<protein>
    <submittedName>
        <fullName evidence="4">Uncharacterized protein</fullName>
    </submittedName>
</protein>
<evidence type="ECO:0000313" key="5">
    <source>
        <dbReference type="Proteomes" id="UP000290378"/>
    </source>
</evidence>
<dbReference type="AlphaFoldDB" id="A0A6M8NM01"/>
<evidence type="ECO:0000256" key="1">
    <source>
        <dbReference type="ARBA" id="ARBA00011028"/>
    </source>
</evidence>
<keyword evidence="3" id="KW-0732">Signal</keyword>
<dbReference type="InterPro" id="IPR006127">
    <property type="entry name" value="ZnuA-like"/>
</dbReference>
<evidence type="ECO:0000313" key="4">
    <source>
        <dbReference type="EMBL" id="RXI39459.1"/>
    </source>
</evidence>
<dbReference type="PANTHER" id="PTHR42953:SF3">
    <property type="entry name" value="HIGH-AFFINITY ZINC UPTAKE SYSTEM PROTEIN ZNUA"/>
    <property type="match status" value="1"/>
</dbReference>
<dbReference type="EMBL" id="NXII01000014">
    <property type="protein sequence ID" value="RXI39459.1"/>
    <property type="molecule type" value="Genomic_DNA"/>
</dbReference>
<dbReference type="PANTHER" id="PTHR42953">
    <property type="entry name" value="HIGH-AFFINITY ZINC UPTAKE SYSTEM PROTEIN ZNUA-RELATED"/>
    <property type="match status" value="1"/>
</dbReference>
<evidence type="ECO:0000256" key="3">
    <source>
        <dbReference type="ARBA" id="ARBA00022729"/>
    </source>
</evidence>
<dbReference type="GO" id="GO:0046872">
    <property type="term" value="F:metal ion binding"/>
    <property type="evidence" value="ECO:0007669"/>
    <property type="project" value="InterPro"/>
</dbReference>
<keyword evidence="5" id="KW-1185">Reference proteome</keyword>
<dbReference type="GO" id="GO:0030001">
    <property type="term" value="P:metal ion transport"/>
    <property type="evidence" value="ECO:0007669"/>
    <property type="project" value="InterPro"/>
</dbReference>
<dbReference type="Pfam" id="PF01297">
    <property type="entry name" value="ZnuA"/>
    <property type="match status" value="1"/>
</dbReference>
<keyword evidence="2" id="KW-0813">Transport</keyword>
<comment type="similarity">
    <text evidence="1">Belongs to the bacterial solute-binding protein 9 family.</text>
</comment>
<evidence type="ECO:0000256" key="2">
    <source>
        <dbReference type="ARBA" id="ARBA00022448"/>
    </source>
</evidence>
<gene>
    <name evidence="4" type="ORF">CP963_10120</name>
</gene>
<reference evidence="4 5" key="1">
    <citation type="submission" date="2017-09" db="EMBL/GenBank/DDBJ databases">
        <title>Genomics of the genus Arcobacter.</title>
        <authorList>
            <person name="Perez-Cataluna A."/>
            <person name="Figueras M.J."/>
            <person name="Salas-Masso N."/>
        </authorList>
    </citation>
    <scope>NUCLEOTIDE SEQUENCE [LARGE SCALE GENOMIC DNA]</scope>
    <source>
        <strain evidence="4 5">CECT 7834</strain>
    </source>
</reference>